<dbReference type="InterPro" id="IPR012337">
    <property type="entry name" value="RNaseH-like_sf"/>
</dbReference>
<protein>
    <recommendedName>
        <fullName evidence="1">HAT C-terminal dimerisation domain-containing protein</fullName>
    </recommendedName>
</protein>
<dbReference type="PANTHER" id="PTHR45749">
    <property type="match status" value="1"/>
</dbReference>
<evidence type="ECO:0000259" key="1">
    <source>
        <dbReference type="Pfam" id="PF05699"/>
    </source>
</evidence>
<proteinExistence type="predicted"/>
<comment type="caution">
    <text evidence="2">The sequence shown here is derived from an EMBL/GenBank/DDBJ whole genome shotgun (WGS) entry which is preliminary data.</text>
</comment>
<accession>A0A816YAD7</accession>
<dbReference type="AlphaFoldDB" id="A0A816YAD7"/>
<dbReference type="PANTHER" id="PTHR45749:SF37">
    <property type="entry name" value="OS05G0311600 PROTEIN"/>
    <property type="match status" value="1"/>
</dbReference>
<feature type="domain" description="HAT C-terminal dimerisation" evidence="1">
    <location>
        <begin position="21"/>
        <end position="78"/>
    </location>
</feature>
<dbReference type="SUPFAM" id="SSF53098">
    <property type="entry name" value="Ribonuclease H-like"/>
    <property type="match status" value="1"/>
</dbReference>
<organism evidence="2 3">
    <name type="scientific">Rotaria magnacalcarata</name>
    <dbReference type="NCBI Taxonomy" id="392030"/>
    <lineage>
        <taxon>Eukaryota</taxon>
        <taxon>Metazoa</taxon>
        <taxon>Spiralia</taxon>
        <taxon>Gnathifera</taxon>
        <taxon>Rotifera</taxon>
        <taxon>Eurotatoria</taxon>
        <taxon>Bdelloidea</taxon>
        <taxon>Philodinida</taxon>
        <taxon>Philodinidae</taxon>
        <taxon>Rotaria</taxon>
    </lineage>
</organism>
<evidence type="ECO:0000313" key="3">
    <source>
        <dbReference type="Proteomes" id="UP000663856"/>
    </source>
</evidence>
<dbReference type="GO" id="GO:0046983">
    <property type="term" value="F:protein dimerization activity"/>
    <property type="evidence" value="ECO:0007669"/>
    <property type="project" value="InterPro"/>
</dbReference>
<sequence length="102" mass="11899">MLDNKNLSSISELYHDLMPLQQAFPNTMLMIKAALTIPVSSSTCERVFSKMKLIKTRIRTTMADKRLSDLCILSIERDFQMDYEQVIDQFSINHNISRIMLR</sequence>
<gene>
    <name evidence="2" type="ORF">WKI299_LOCUS31511</name>
</gene>
<reference evidence="2" key="1">
    <citation type="submission" date="2021-02" db="EMBL/GenBank/DDBJ databases">
        <authorList>
            <person name="Nowell W R."/>
        </authorList>
    </citation>
    <scope>NUCLEOTIDE SEQUENCE</scope>
</reference>
<name>A0A816YAD7_9BILA</name>
<dbReference type="EMBL" id="CAJNRF010014419">
    <property type="protein sequence ID" value="CAF2156765.1"/>
    <property type="molecule type" value="Genomic_DNA"/>
</dbReference>
<dbReference type="InterPro" id="IPR008906">
    <property type="entry name" value="HATC_C_dom"/>
</dbReference>
<evidence type="ECO:0000313" key="2">
    <source>
        <dbReference type="EMBL" id="CAF2156765.1"/>
    </source>
</evidence>
<dbReference type="Proteomes" id="UP000663856">
    <property type="component" value="Unassembled WGS sequence"/>
</dbReference>
<dbReference type="Pfam" id="PF05699">
    <property type="entry name" value="Dimer_Tnp_hAT"/>
    <property type="match status" value="1"/>
</dbReference>